<reference evidence="8 9" key="1">
    <citation type="submission" date="2018-12" db="EMBL/GenBank/DDBJ databases">
        <authorList>
            <person name="Toschakov S.V."/>
        </authorList>
    </citation>
    <scope>NUCLEOTIDE SEQUENCE [LARGE SCALE GENOMIC DNA]</scope>
    <source>
        <strain evidence="8 9">GM2012</strain>
    </source>
</reference>
<dbReference type="GO" id="GO:0005886">
    <property type="term" value="C:plasma membrane"/>
    <property type="evidence" value="ECO:0007669"/>
    <property type="project" value="UniProtKB-SubCell"/>
</dbReference>
<sequence length="1036" mass="115265">MTPGPSGGLGRGEDRHTEVLEALIDHAAHLLPSQGPITVFVHHNTLHAFEELRFDEAVRRGAATYGCQPYLPEACYRREVARGRIGPDDLAEALLEDLGEDADLLLGFMGTRYHLRLAMIEHPLRLGTDQELRWLVAETDALDRFRSEAPPEARRRLVDRTRRWILRDYLATGPGSGEPGGGPIRSLLDRFGAEGIERWSERTWESFTLHLLWRVCHQGVHGLGRTDEAPPQPSRHRDLLLLATGRDTDLLVHDLLIRFCAAFLDQGFARWALPGRDAGFFRCFSDLYRDASPISSWLRGLPGELRRIDREGLSPTESIDESLRLLGVPEGERERYISETLLALRGWSGILRQMETNAEWAAHPAPPGTLTEYLAIRLILDRLALAWVVREALGADPPLPDLREELRHRLPHPPRVSVDQGAYLVFQLAQVRGWTPEELYRRSKAEWARLVEEIESFGGVERRRVYHLAFERRFRNQVLDALAAHPGEDRSKEPEVSGFQVICCLDEREESFRRHLEEVAPGCETFGVAGFFGVAMYYRGVAEAHDRPLCPVSIRPRHFVREETVLSLEQTSRLQEAARRRFGRLGHLLHVGTRTVVGGVVTGLFGSIASVPLLMSVLLPRRASRVRRLVGRLVTPPVTRLRLERSRPEPGPGIGQIGFRVDEMAVIVGGVLTSIGWTKAFAPIVLVLGHGSSSLNNPQEAAYNCGACGGAPGGPNARAFAQMANDPRVRRALAATGLVLPDEVHFLGAQHNTCDDSVTYFDLDRLPSSHLEAFAQVQSAVEAARRRNAHERCRRFESARLTITPEEALRHVERRAEDLSQTRPELGHATNAVCIVGRRRRTRGLFLDRRAFLASYDPTSDDGAGSILACSLRAVIPVCAGINLEYFFSAVDPVGYGCGTKLPHNLTALLGVMDGASSDLRPGLSWQMVEIHEPMRLLVVVETTPEILATILEREEAIDRLVRNEWVRLATLDPDGPAIHVYRGGRFERYTPGGAALPWAPTSEAWYRGSRDHLGFALIGAGAGPLPSARAEDSSR</sequence>
<dbReference type="InterPro" id="IPR018752">
    <property type="entry name" value="DabA"/>
</dbReference>
<keyword evidence="4 6" id="KW-0862">Zinc</keyword>
<dbReference type="OrthoDB" id="9805101at2"/>
<dbReference type="PANTHER" id="PTHR38344">
    <property type="entry name" value="UPF0753 PROTEIN AQ_863"/>
    <property type="match status" value="1"/>
</dbReference>
<dbReference type="Pfam" id="PF10070">
    <property type="entry name" value="DabA"/>
    <property type="match status" value="1"/>
</dbReference>
<comment type="function">
    <text evidence="6">Part of an energy-coupled inorganic carbon pump.</text>
</comment>
<reference evidence="8 9" key="2">
    <citation type="submission" date="2019-01" db="EMBL/GenBank/DDBJ databases">
        <title>Tautonia sociabilis, a novel thermotolerant planctomycete of Isosphaeraceae family, isolated from a 4000 m deep subterranean habitat.</title>
        <authorList>
            <person name="Kovaleva O.L."/>
            <person name="Elcheninov A.G."/>
            <person name="Van Heerden E."/>
            <person name="Toshchakov S.V."/>
            <person name="Novikov A."/>
            <person name="Bonch-Osmolovskaya E.A."/>
            <person name="Kublanov I.V."/>
        </authorList>
    </citation>
    <scope>NUCLEOTIDE SEQUENCE [LARGE SCALE GENOMIC DNA]</scope>
    <source>
        <strain evidence="8 9">GM2012</strain>
    </source>
</reference>
<evidence type="ECO:0000256" key="2">
    <source>
        <dbReference type="ARBA" id="ARBA00022475"/>
    </source>
</evidence>
<feature type="binding site" evidence="6">
    <location>
        <position position="690"/>
    </location>
    <ligand>
        <name>Zn(2+)</name>
        <dbReference type="ChEBI" id="CHEBI:29105"/>
    </ligand>
</feature>
<dbReference type="GO" id="GO:0008270">
    <property type="term" value="F:zinc ion binding"/>
    <property type="evidence" value="ECO:0007669"/>
    <property type="project" value="UniProtKB-UniRule"/>
</dbReference>
<keyword evidence="9" id="KW-1185">Reference proteome</keyword>
<evidence type="ECO:0000256" key="7">
    <source>
        <dbReference type="SAM" id="Phobius"/>
    </source>
</evidence>
<keyword evidence="7" id="KW-1133">Transmembrane helix</keyword>
<comment type="subcellular location">
    <subcellularLocation>
        <location evidence="6">Cell membrane</location>
        <topology evidence="6">Peripheral membrane protein</topology>
    </subcellularLocation>
</comment>
<feature type="transmembrane region" description="Helical" evidence="7">
    <location>
        <begin position="596"/>
        <end position="619"/>
    </location>
</feature>
<accession>A0A432MGU4</accession>
<keyword evidence="7" id="KW-0812">Transmembrane</keyword>
<keyword evidence="3 6" id="KW-0479">Metal-binding</keyword>
<keyword evidence="5 6" id="KW-0472">Membrane</keyword>
<dbReference type="PANTHER" id="PTHR38344:SF1">
    <property type="entry name" value="INORGANIC CARBON TRANSPORTER SUBUNIT DABA-RELATED"/>
    <property type="match status" value="1"/>
</dbReference>
<comment type="subunit">
    <text evidence="6">Forms a complex with DabB.</text>
</comment>
<evidence type="ECO:0000256" key="1">
    <source>
        <dbReference type="ARBA" id="ARBA00022448"/>
    </source>
</evidence>
<comment type="cofactor">
    <cofactor evidence="6">
        <name>Zn(2+)</name>
        <dbReference type="ChEBI" id="CHEBI:29105"/>
    </cofactor>
</comment>
<dbReference type="EMBL" id="RYZH01000036">
    <property type="protein sequence ID" value="RUL85849.1"/>
    <property type="molecule type" value="Genomic_DNA"/>
</dbReference>
<comment type="caution">
    <text evidence="8">The sequence shown here is derived from an EMBL/GenBank/DDBJ whole genome shotgun (WGS) entry which is preliminary data.</text>
</comment>
<organism evidence="8 9">
    <name type="scientific">Tautonia sociabilis</name>
    <dbReference type="NCBI Taxonomy" id="2080755"/>
    <lineage>
        <taxon>Bacteria</taxon>
        <taxon>Pseudomonadati</taxon>
        <taxon>Planctomycetota</taxon>
        <taxon>Planctomycetia</taxon>
        <taxon>Isosphaerales</taxon>
        <taxon>Isosphaeraceae</taxon>
        <taxon>Tautonia</taxon>
    </lineage>
</organism>
<protein>
    <recommendedName>
        <fullName evidence="6">Probable inorganic carbon transporter subunit DabA</fullName>
    </recommendedName>
</protein>
<evidence type="ECO:0000256" key="4">
    <source>
        <dbReference type="ARBA" id="ARBA00022833"/>
    </source>
</evidence>
<dbReference type="Proteomes" id="UP000280296">
    <property type="component" value="Unassembled WGS sequence"/>
</dbReference>
<dbReference type="AlphaFoldDB" id="A0A432MGU4"/>
<feature type="binding site" evidence="6">
    <location>
        <position position="504"/>
    </location>
    <ligand>
        <name>Zn(2+)</name>
        <dbReference type="ChEBI" id="CHEBI:29105"/>
    </ligand>
</feature>
<name>A0A432MGU4_9BACT</name>
<proteinExistence type="inferred from homology"/>
<feature type="binding site" evidence="6">
    <location>
        <position position="506"/>
    </location>
    <ligand>
        <name>Zn(2+)</name>
        <dbReference type="ChEBI" id="CHEBI:29105"/>
    </ligand>
</feature>
<feature type="binding site" evidence="6">
    <location>
        <position position="705"/>
    </location>
    <ligand>
        <name>Zn(2+)</name>
        <dbReference type="ChEBI" id="CHEBI:29105"/>
    </ligand>
</feature>
<evidence type="ECO:0000313" key="8">
    <source>
        <dbReference type="EMBL" id="RUL85849.1"/>
    </source>
</evidence>
<dbReference type="HAMAP" id="MF_01871">
    <property type="entry name" value="DabA"/>
    <property type="match status" value="1"/>
</dbReference>
<gene>
    <name evidence="6" type="primary">dabA</name>
    <name evidence="8" type="ORF">TsocGM_17500</name>
</gene>
<keyword evidence="2 6" id="KW-1003">Cell membrane</keyword>
<comment type="similarity">
    <text evidence="6">Belongs to the inorganic carbon transporter (TC 9.A.2) DabA family.</text>
</comment>
<evidence type="ECO:0000256" key="5">
    <source>
        <dbReference type="ARBA" id="ARBA00023136"/>
    </source>
</evidence>
<evidence type="ECO:0000256" key="3">
    <source>
        <dbReference type="ARBA" id="ARBA00022723"/>
    </source>
</evidence>
<evidence type="ECO:0000256" key="6">
    <source>
        <dbReference type="HAMAP-Rule" id="MF_01871"/>
    </source>
</evidence>
<keyword evidence="1 6" id="KW-0813">Transport</keyword>
<evidence type="ECO:0000313" key="9">
    <source>
        <dbReference type="Proteomes" id="UP000280296"/>
    </source>
</evidence>